<reference evidence="1" key="1">
    <citation type="journal article" date="2022" name="Int. J. Mol. Sci.">
        <title>Draft Genome of Tanacetum Coccineum: Genomic Comparison of Closely Related Tanacetum-Family Plants.</title>
        <authorList>
            <person name="Yamashiro T."/>
            <person name="Shiraishi A."/>
            <person name="Nakayama K."/>
            <person name="Satake H."/>
        </authorList>
    </citation>
    <scope>NUCLEOTIDE SEQUENCE</scope>
</reference>
<name>A0ABQ5BNQ3_9ASTR</name>
<reference evidence="1" key="2">
    <citation type="submission" date="2022-01" db="EMBL/GenBank/DDBJ databases">
        <authorList>
            <person name="Yamashiro T."/>
            <person name="Shiraishi A."/>
            <person name="Satake H."/>
            <person name="Nakayama K."/>
        </authorList>
    </citation>
    <scope>NUCLEOTIDE SEQUENCE</scope>
</reference>
<evidence type="ECO:0000313" key="1">
    <source>
        <dbReference type="EMBL" id="GJT15361.1"/>
    </source>
</evidence>
<evidence type="ECO:0000313" key="2">
    <source>
        <dbReference type="Proteomes" id="UP001151760"/>
    </source>
</evidence>
<keyword evidence="2" id="KW-1185">Reference proteome</keyword>
<organism evidence="1 2">
    <name type="scientific">Tanacetum coccineum</name>
    <dbReference type="NCBI Taxonomy" id="301880"/>
    <lineage>
        <taxon>Eukaryota</taxon>
        <taxon>Viridiplantae</taxon>
        <taxon>Streptophyta</taxon>
        <taxon>Embryophyta</taxon>
        <taxon>Tracheophyta</taxon>
        <taxon>Spermatophyta</taxon>
        <taxon>Magnoliopsida</taxon>
        <taxon>eudicotyledons</taxon>
        <taxon>Gunneridae</taxon>
        <taxon>Pentapetalae</taxon>
        <taxon>asterids</taxon>
        <taxon>campanulids</taxon>
        <taxon>Asterales</taxon>
        <taxon>Asteraceae</taxon>
        <taxon>Asteroideae</taxon>
        <taxon>Anthemideae</taxon>
        <taxon>Anthemidinae</taxon>
        <taxon>Tanacetum</taxon>
    </lineage>
</organism>
<proteinExistence type="predicted"/>
<accession>A0ABQ5BNQ3</accession>
<sequence>MLRSLSFKLRVDADLVVIASMDVPAHWIHTLWSTGRIERRDQRMLTLESMMYMGTPRDYEFYVAIRVMLRSLSFKLRVDADLVVIA</sequence>
<protein>
    <submittedName>
        <fullName evidence="1">Uncharacterized protein</fullName>
    </submittedName>
</protein>
<gene>
    <name evidence="1" type="ORF">Tco_0874067</name>
</gene>
<comment type="caution">
    <text evidence="1">The sequence shown here is derived from an EMBL/GenBank/DDBJ whole genome shotgun (WGS) entry which is preliminary data.</text>
</comment>
<dbReference type="Proteomes" id="UP001151760">
    <property type="component" value="Unassembled WGS sequence"/>
</dbReference>
<dbReference type="EMBL" id="BQNB010013390">
    <property type="protein sequence ID" value="GJT15361.1"/>
    <property type="molecule type" value="Genomic_DNA"/>
</dbReference>